<evidence type="ECO:0000256" key="5">
    <source>
        <dbReference type="ARBA" id="ARBA00022679"/>
    </source>
</evidence>
<dbReference type="SMART" id="SM00388">
    <property type="entry name" value="HisKA"/>
    <property type="match status" value="1"/>
</dbReference>
<dbReference type="PROSITE" id="PS51257">
    <property type="entry name" value="PROKAR_LIPOPROTEIN"/>
    <property type="match status" value="1"/>
</dbReference>
<dbReference type="InterPro" id="IPR038318">
    <property type="entry name" value="KdpD_sf"/>
</dbReference>
<dbReference type="SUPFAM" id="SSF47384">
    <property type="entry name" value="Homodimeric domain of signal transducing histidine kinase"/>
    <property type="match status" value="1"/>
</dbReference>
<name>A0A1M5P9U0_9BRAD</name>
<sequence length="360" mass="39363">MMRRWRSKYWFSTVVCLFGIAVLVALAYACLLLGVVFATAGFLLLVVVVVLSTEGNYACSVILSLAAVGCLVYFFSPPLFDFRVEKQEDLVALLAFLTTSMIITGLSAKIRRISEEELQQTRGELARFARVAILGELTASVAHELNQPLAGLASSGDACRRWLASQPPNIERANQSLNRIIRDADRASKVVERVRGLAKNTPPQKAAVSVKEALREVIVLTRGEVEQNHIRLETQFADGLPLIWADRIQLQQVCLNLIVNAIESIKTLRSGPRNLLVRAEQGASDGVLVTVSDTGAGFDSTSTEDIFNAFYTTKPEGMGMGLAISRSIIEAHGGRLWASGNVPRGANFQFMLPHYREGVA</sequence>
<dbReference type="SUPFAM" id="SSF55874">
    <property type="entry name" value="ATPase domain of HSP90 chaperone/DNA topoisomerase II/histidine kinase"/>
    <property type="match status" value="1"/>
</dbReference>
<dbReference type="GO" id="GO:0005524">
    <property type="term" value="F:ATP binding"/>
    <property type="evidence" value="ECO:0007669"/>
    <property type="project" value="UniProtKB-KW"/>
</dbReference>
<dbReference type="InterPro" id="IPR036890">
    <property type="entry name" value="HATPase_C_sf"/>
</dbReference>
<evidence type="ECO:0000256" key="9">
    <source>
        <dbReference type="ARBA" id="ARBA00022840"/>
    </source>
</evidence>
<dbReference type="OrthoDB" id="9789238at2"/>
<evidence type="ECO:0000256" key="4">
    <source>
        <dbReference type="ARBA" id="ARBA00022553"/>
    </source>
</evidence>
<feature type="transmembrane region" description="Helical" evidence="13">
    <location>
        <begin position="9"/>
        <end position="29"/>
    </location>
</feature>
<feature type="domain" description="Histidine kinase" evidence="14">
    <location>
        <begin position="140"/>
        <end position="356"/>
    </location>
</feature>
<dbReference type="EC" id="2.7.13.3" evidence="3"/>
<dbReference type="InterPro" id="IPR036097">
    <property type="entry name" value="HisK_dim/P_sf"/>
</dbReference>
<dbReference type="EMBL" id="LT670818">
    <property type="protein sequence ID" value="SHG98522.1"/>
    <property type="molecule type" value="Genomic_DNA"/>
</dbReference>
<gene>
    <name evidence="15" type="ORF">SAMN05444169_5115</name>
</gene>
<dbReference type="CDD" id="cd00082">
    <property type="entry name" value="HisKA"/>
    <property type="match status" value="1"/>
</dbReference>
<dbReference type="InterPro" id="IPR004358">
    <property type="entry name" value="Sig_transdc_His_kin-like_C"/>
</dbReference>
<evidence type="ECO:0000313" key="16">
    <source>
        <dbReference type="Proteomes" id="UP000190675"/>
    </source>
</evidence>
<evidence type="ECO:0000256" key="13">
    <source>
        <dbReference type="SAM" id="Phobius"/>
    </source>
</evidence>
<evidence type="ECO:0000256" key="11">
    <source>
        <dbReference type="ARBA" id="ARBA00023012"/>
    </source>
</evidence>
<reference evidence="15 16" key="1">
    <citation type="submission" date="2016-11" db="EMBL/GenBank/DDBJ databases">
        <authorList>
            <person name="Jaros S."/>
            <person name="Januszkiewicz K."/>
            <person name="Wedrychowicz H."/>
        </authorList>
    </citation>
    <scope>NUCLEOTIDE SEQUENCE [LARGE SCALE GENOMIC DNA]</scope>
    <source>
        <strain evidence="15 16">GAS242</strain>
    </source>
</reference>
<keyword evidence="5" id="KW-0808">Transferase</keyword>
<keyword evidence="12 13" id="KW-0472">Membrane</keyword>
<dbReference type="Gene3D" id="1.20.120.620">
    <property type="entry name" value="Backbone structure of the membrane domain of e. Coli histidine kinase receptor kdpd"/>
    <property type="match status" value="1"/>
</dbReference>
<accession>A0A1M5P9U0</accession>
<dbReference type="GO" id="GO:0016020">
    <property type="term" value="C:membrane"/>
    <property type="evidence" value="ECO:0007669"/>
    <property type="project" value="UniProtKB-SubCell"/>
</dbReference>
<evidence type="ECO:0000313" key="15">
    <source>
        <dbReference type="EMBL" id="SHG98522.1"/>
    </source>
</evidence>
<dbReference type="GO" id="GO:0000155">
    <property type="term" value="F:phosphorelay sensor kinase activity"/>
    <property type="evidence" value="ECO:0007669"/>
    <property type="project" value="InterPro"/>
</dbReference>
<keyword evidence="6 13" id="KW-0812">Transmembrane</keyword>
<dbReference type="PRINTS" id="PR00344">
    <property type="entry name" value="BCTRLSENSOR"/>
</dbReference>
<evidence type="ECO:0000256" key="2">
    <source>
        <dbReference type="ARBA" id="ARBA00004141"/>
    </source>
</evidence>
<dbReference type="Gene3D" id="3.30.565.10">
    <property type="entry name" value="Histidine kinase-like ATPase, C-terminal domain"/>
    <property type="match status" value="1"/>
</dbReference>
<dbReference type="Pfam" id="PF02518">
    <property type="entry name" value="HATPase_c"/>
    <property type="match status" value="1"/>
</dbReference>
<evidence type="ECO:0000256" key="6">
    <source>
        <dbReference type="ARBA" id="ARBA00022692"/>
    </source>
</evidence>
<dbReference type="Gene3D" id="1.10.287.130">
    <property type="match status" value="1"/>
</dbReference>
<dbReference type="PANTHER" id="PTHR43065:SF10">
    <property type="entry name" value="PEROXIDE STRESS-ACTIVATED HISTIDINE KINASE MAK3"/>
    <property type="match status" value="1"/>
</dbReference>
<comment type="catalytic activity">
    <reaction evidence="1">
        <text>ATP + protein L-histidine = ADP + protein N-phospho-L-histidine.</text>
        <dbReference type="EC" id="2.7.13.3"/>
    </reaction>
</comment>
<keyword evidence="7" id="KW-0547">Nucleotide-binding</keyword>
<dbReference type="Pfam" id="PF13493">
    <property type="entry name" value="DUF4118"/>
    <property type="match status" value="1"/>
</dbReference>
<dbReference type="InterPro" id="IPR005467">
    <property type="entry name" value="His_kinase_dom"/>
</dbReference>
<feature type="transmembrane region" description="Helical" evidence="13">
    <location>
        <begin position="35"/>
        <end position="52"/>
    </location>
</feature>
<dbReference type="SMART" id="SM00387">
    <property type="entry name" value="HATPase_c"/>
    <property type="match status" value="1"/>
</dbReference>
<comment type="subcellular location">
    <subcellularLocation>
        <location evidence="2">Membrane</location>
        <topology evidence="2">Multi-pass membrane protein</topology>
    </subcellularLocation>
</comment>
<dbReference type="Pfam" id="PF00512">
    <property type="entry name" value="HisKA"/>
    <property type="match status" value="1"/>
</dbReference>
<evidence type="ECO:0000256" key="12">
    <source>
        <dbReference type="ARBA" id="ARBA00023136"/>
    </source>
</evidence>
<organism evidence="15 16">
    <name type="scientific">Bradyrhizobium erythrophlei</name>
    <dbReference type="NCBI Taxonomy" id="1437360"/>
    <lineage>
        <taxon>Bacteria</taxon>
        <taxon>Pseudomonadati</taxon>
        <taxon>Pseudomonadota</taxon>
        <taxon>Alphaproteobacteria</taxon>
        <taxon>Hyphomicrobiales</taxon>
        <taxon>Nitrobacteraceae</taxon>
        <taxon>Bradyrhizobium</taxon>
    </lineage>
</organism>
<dbReference type="AlphaFoldDB" id="A0A1M5P9U0"/>
<dbReference type="InterPro" id="IPR025201">
    <property type="entry name" value="KdpD_TM"/>
</dbReference>
<dbReference type="Proteomes" id="UP000190675">
    <property type="component" value="Chromosome I"/>
</dbReference>
<evidence type="ECO:0000256" key="8">
    <source>
        <dbReference type="ARBA" id="ARBA00022777"/>
    </source>
</evidence>
<evidence type="ECO:0000256" key="10">
    <source>
        <dbReference type="ARBA" id="ARBA00022989"/>
    </source>
</evidence>
<dbReference type="PROSITE" id="PS50109">
    <property type="entry name" value="HIS_KIN"/>
    <property type="match status" value="1"/>
</dbReference>
<keyword evidence="11" id="KW-0902">Two-component regulatory system</keyword>
<protein>
    <recommendedName>
        <fullName evidence="3">histidine kinase</fullName>
        <ecNumber evidence="3">2.7.13.3</ecNumber>
    </recommendedName>
</protein>
<evidence type="ECO:0000256" key="3">
    <source>
        <dbReference type="ARBA" id="ARBA00012438"/>
    </source>
</evidence>
<keyword evidence="8 15" id="KW-0418">Kinase</keyword>
<evidence type="ECO:0000256" key="1">
    <source>
        <dbReference type="ARBA" id="ARBA00000085"/>
    </source>
</evidence>
<evidence type="ECO:0000256" key="7">
    <source>
        <dbReference type="ARBA" id="ARBA00022741"/>
    </source>
</evidence>
<keyword evidence="10 13" id="KW-1133">Transmembrane helix</keyword>
<dbReference type="RefSeq" id="WP_079568317.1">
    <property type="nucleotide sequence ID" value="NZ_LT670818.1"/>
</dbReference>
<keyword evidence="4" id="KW-0597">Phosphoprotein</keyword>
<dbReference type="InterPro" id="IPR003594">
    <property type="entry name" value="HATPase_dom"/>
</dbReference>
<dbReference type="InterPro" id="IPR003661">
    <property type="entry name" value="HisK_dim/P_dom"/>
</dbReference>
<proteinExistence type="predicted"/>
<feature type="transmembrane region" description="Helical" evidence="13">
    <location>
        <begin position="57"/>
        <end position="75"/>
    </location>
</feature>
<keyword evidence="9" id="KW-0067">ATP-binding</keyword>
<dbReference type="PANTHER" id="PTHR43065">
    <property type="entry name" value="SENSOR HISTIDINE KINASE"/>
    <property type="match status" value="1"/>
</dbReference>
<evidence type="ECO:0000259" key="14">
    <source>
        <dbReference type="PROSITE" id="PS50109"/>
    </source>
</evidence>
<feature type="transmembrane region" description="Helical" evidence="13">
    <location>
        <begin position="90"/>
        <end position="108"/>
    </location>
</feature>